<name>A0A5E4QYG9_9NEOP</name>
<evidence type="ECO:0000313" key="1">
    <source>
        <dbReference type="EMBL" id="VVD03078.1"/>
    </source>
</evidence>
<proteinExistence type="predicted"/>
<organism evidence="1 2">
    <name type="scientific">Leptidea sinapis</name>
    <dbReference type="NCBI Taxonomy" id="189913"/>
    <lineage>
        <taxon>Eukaryota</taxon>
        <taxon>Metazoa</taxon>
        <taxon>Ecdysozoa</taxon>
        <taxon>Arthropoda</taxon>
        <taxon>Hexapoda</taxon>
        <taxon>Insecta</taxon>
        <taxon>Pterygota</taxon>
        <taxon>Neoptera</taxon>
        <taxon>Endopterygota</taxon>
        <taxon>Lepidoptera</taxon>
        <taxon>Glossata</taxon>
        <taxon>Ditrysia</taxon>
        <taxon>Papilionoidea</taxon>
        <taxon>Pieridae</taxon>
        <taxon>Dismorphiinae</taxon>
        <taxon>Leptidea</taxon>
    </lineage>
</organism>
<reference evidence="1 2" key="1">
    <citation type="submission" date="2017-07" db="EMBL/GenBank/DDBJ databases">
        <authorList>
            <person name="Talla V."/>
            <person name="Backstrom N."/>
        </authorList>
    </citation>
    <scope>NUCLEOTIDE SEQUENCE [LARGE SCALE GENOMIC DNA]</scope>
</reference>
<keyword evidence="2" id="KW-1185">Reference proteome</keyword>
<dbReference type="Proteomes" id="UP000324832">
    <property type="component" value="Unassembled WGS sequence"/>
</dbReference>
<evidence type="ECO:0000313" key="2">
    <source>
        <dbReference type="Proteomes" id="UP000324832"/>
    </source>
</evidence>
<protein>
    <submittedName>
        <fullName evidence="1">Uncharacterized protein</fullName>
    </submittedName>
</protein>
<dbReference type="AlphaFoldDB" id="A0A5E4QYG9"/>
<accession>A0A5E4QYG9</accession>
<sequence>MNIDFEAMAVLEEESHNLGFETLHIKLCSHKKLYCKYIFKFIRLLSARQKYVGIIVRAWLLVGTYCATRSTDNDAFVPRRRGAPFVFTRLSSS</sequence>
<dbReference type="EMBL" id="FZQP02006566">
    <property type="protein sequence ID" value="VVD03078.1"/>
    <property type="molecule type" value="Genomic_DNA"/>
</dbReference>
<gene>
    <name evidence="1" type="ORF">LSINAPIS_LOCUS13146</name>
</gene>